<evidence type="ECO:0000313" key="11">
    <source>
        <dbReference type="Proteomes" id="UP001189122"/>
    </source>
</evidence>
<dbReference type="GO" id="GO:0051301">
    <property type="term" value="P:cell division"/>
    <property type="evidence" value="ECO:0007669"/>
    <property type="project" value="UniProtKB-KW"/>
</dbReference>
<accession>A0A7I8IR98</accession>
<dbReference type="PANTHER" id="PTHR31083:SF18">
    <property type="entry name" value="PROTEIN SOSEKI 2"/>
    <property type="match status" value="1"/>
</dbReference>
<feature type="domain" description="SOSEKI DIX-like" evidence="9">
    <location>
        <begin position="29"/>
        <end position="118"/>
    </location>
</feature>
<comment type="similarity">
    <text evidence="7">Belongs to the SOSEKI family.</text>
</comment>
<name>A0A7I8IR98_SPIIN</name>
<keyword evidence="4" id="KW-0132">Cell division</keyword>
<evidence type="ECO:0000256" key="3">
    <source>
        <dbReference type="ARBA" id="ARBA00022475"/>
    </source>
</evidence>
<dbReference type="InterPro" id="IPR048351">
    <property type="entry name" value="SOK_DIX"/>
</dbReference>
<evidence type="ECO:0000256" key="8">
    <source>
        <dbReference type="SAM" id="MobiDB-lite"/>
    </source>
</evidence>
<dbReference type="EMBL" id="CACRZD030000005">
    <property type="protein sequence ID" value="CAA6659471.1"/>
    <property type="molecule type" value="Genomic_DNA"/>
</dbReference>
<gene>
    <name evidence="10" type="ORF">SI7747_05005893</name>
</gene>
<evidence type="ECO:0000313" key="10">
    <source>
        <dbReference type="EMBL" id="CAA2619724.1"/>
    </source>
</evidence>
<feature type="region of interest" description="Disordered" evidence="8">
    <location>
        <begin position="158"/>
        <end position="216"/>
    </location>
</feature>
<keyword evidence="3" id="KW-1003">Cell membrane</keyword>
<comment type="subcellular location">
    <subcellularLocation>
        <location evidence="1">Cell membrane</location>
        <topology evidence="1">Peripheral membrane protein</topology>
        <orientation evidence="1">Cytoplasmic side</orientation>
    </subcellularLocation>
</comment>
<evidence type="ECO:0000256" key="5">
    <source>
        <dbReference type="ARBA" id="ARBA00023136"/>
    </source>
</evidence>
<evidence type="ECO:0000256" key="4">
    <source>
        <dbReference type="ARBA" id="ARBA00022618"/>
    </source>
</evidence>
<keyword evidence="6" id="KW-0131">Cell cycle</keyword>
<dbReference type="Pfam" id="PF06136">
    <property type="entry name" value="SOK"/>
    <property type="match status" value="1"/>
</dbReference>
<keyword evidence="5" id="KW-0472">Membrane</keyword>
<keyword evidence="11" id="KW-1185">Reference proteome</keyword>
<dbReference type="AlphaFoldDB" id="A0A7I8IR98"/>
<feature type="compositionally biased region" description="Basic residues" evidence="8">
    <location>
        <begin position="165"/>
        <end position="179"/>
    </location>
</feature>
<feature type="region of interest" description="Disordered" evidence="8">
    <location>
        <begin position="1"/>
        <end position="23"/>
    </location>
</feature>
<dbReference type="Proteomes" id="UP001189122">
    <property type="component" value="Unassembled WGS sequence"/>
</dbReference>
<dbReference type="EMBL" id="LR743592">
    <property type="protein sequence ID" value="CAA2619724.1"/>
    <property type="molecule type" value="Genomic_DNA"/>
</dbReference>
<evidence type="ECO:0000256" key="7">
    <source>
        <dbReference type="ARBA" id="ARBA00024211"/>
    </source>
</evidence>
<evidence type="ECO:0000256" key="1">
    <source>
        <dbReference type="ARBA" id="ARBA00004413"/>
    </source>
</evidence>
<dbReference type="InterPro" id="IPR010369">
    <property type="entry name" value="SOK"/>
</dbReference>
<feature type="compositionally biased region" description="Low complexity" evidence="8">
    <location>
        <begin position="8"/>
        <end position="23"/>
    </location>
</feature>
<dbReference type="PANTHER" id="PTHR31083">
    <property type="entry name" value="UPSTREAM OF FLC PROTEIN (DUF966)"/>
    <property type="match status" value="1"/>
</dbReference>
<organism evidence="10">
    <name type="scientific">Spirodela intermedia</name>
    <name type="common">Intermediate duckweed</name>
    <dbReference type="NCBI Taxonomy" id="51605"/>
    <lineage>
        <taxon>Eukaryota</taxon>
        <taxon>Viridiplantae</taxon>
        <taxon>Streptophyta</taxon>
        <taxon>Embryophyta</taxon>
        <taxon>Tracheophyta</taxon>
        <taxon>Spermatophyta</taxon>
        <taxon>Magnoliopsida</taxon>
        <taxon>Liliopsida</taxon>
        <taxon>Araceae</taxon>
        <taxon>Lemnoideae</taxon>
        <taxon>Spirodela</taxon>
    </lineage>
</organism>
<dbReference type="GO" id="GO:0051258">
    <property type="term" value="P:protein polymerization"/>
    <property type="evidence" value="ECO:0007669"/>
    <property type="project" value="UniProtKB-ARBA"/>
</dbReference>
<feature type="compositionally biased region" description="Low complexity" evidence="8">
    <location>
        <begin position="194"/>
        <end position="211"/>
    </location>
</feature>
<proteinExistence type="inferred from homology"/>
<keyword evidence="2" id="KW-0217">Developmental protein</keyword>
<evidence type="ECO:0000259" key="9">
    <source>
        <dbReference type="Pfam" id="PF06136"/>
    </source>
</evidence>
<evidence type="ECO:0000256" key="2">
    <source>
        <dbReference type="ARBA" id="ARBA00022473"/>
    </source>
</evidence>
<evidence type="ECO:0000256" key="6">
    <source>
        <dbReference type="ARBA" id="ARBA00023306"/>
    </source>
</evidence>
<protein>
    <recommendedName>
        <fullName evidence="9">SOSEKI DIX-like domain-containing protein</fullName>
    </recommendedName>
</protein>
<reference evidence="10 11" key="1">
    <citation type="submission" date="2019-12" db="EMBL/GenBank/DDBJ databases">
        <authorList>
            <person name="Scholz U."/>
            <person name="Mascher M."/>
            <person name="Fiebig A."/>
        </authorList>
    </citation>
    <scope>NUCLEOTIDE SEQUENCE</scope>
</reference>
<dbReference type="GO" id="GO:0005886">
    <property type="term" value="C:plasma membrane"/>
    <property type="evidence" value="ECO:0007669"/>
    <property type="project" value="UniProtKB-SubCell"/>
</dbReference>
<sequence length="326" mass="35863">MDTAASGAATSPDRARAAPSAKPRPLRKVQIVYYLCRNGQLEHPHFMEVAHHSSQQLRLKDVMDRLTFLRGKGMPSLFSWSCKRSYKNGFVWNDLAENDVIQPADGAAEYILKGSEIIEGCSEGFRRLQLGGGNRGKLLRAENQRRIFSRARPSELVLDDDASRRRPLPRRRPPSRRRSPASQGGDPPACRRGTTTPNTAEEPPPAQQQQPRSSGSSLQLIACRLLRRGEGSAATEDVGACSASAGLCSPGRERAALQRSSLQATAAAPAHCRLRMAENTGPPPPCLKIFFLHERTATAARRGGKERRWKCIPEGRKRTSLGRAGW</sequence>